<dbReference type="PROSITE" id="PS50110">
    <property type="entry name" value="RESPONSE_REGULATORY"/>
    <property type="match status" value="1"/>
</dbReference>
<feature type="domain" description="Response regulatory" evidence="12">
    <location>
        <begin position="25"/>
        <end position="139"/>
    </location>
</feature>
<evidence type="ECO:0000313" key="15">
    <source>
        <dbReference type="Proteomes" id="UP000273786"/>
    </source>
</evidence>
<dbReference type="Gene3D" id="6.10.250.690">
    <property type="match status" value="1"/>
</dbReference>
<comment type="caution">
    <text evidence="14">The sequence shown here is derived from an EMBL/GenBank/DDBJ whole genome shotgun (WGS) entry which is preliminary data.</text>
</comment>
<feature type="modified residue" description="4-aspartylphosphate" evidence="10">
    <location>
        <position position="74"/>
    </location>
</feature>
<dbReference type="RefSeq" id="WP_124999556.1">
    <property type="nucleotide sequence ID" value="NZ_RQXT01000016.1"/>
</dbReference>
<evidence type="ECO:0000313" key="14">
    <source>
        <dbReference type="EMBL" id="RRI01392.1"/>
    </source>
</evidence>
<dbReference type="GO" id="GO:0005829">
    <property type="term" value="C:cytosol"/>
    <property type="evidence" value="ECO:0007669"/>
    <property type="project" value="TreeGrafter"/>
</dbReference>
<proteinExistence type="predicted"/>
<dbReference type="PANTHER" id="PTHR48111">
    <property type="entry name" value="REGULATOR OF RPOS"/>
    <property type="match status" value="1"/>
</dbReference>
<accession>A0A3P3FSN9</accession>
<evidence type="ECO:0000256" key="3">
    <source>
        <dbReference type="ARBA" id="ARBA00022553"/>
    </source>
</evidence>
<dbReference type="Pfam" id="PF00486">
    <property type="entry name" value="Trans_reg_C"/>
    <property type="match status" value="1"/>
</dbReference>
<gene>
    <name evidence="14" type="ORF">EH240_15330</name>
</gene>
<dbReference type="FunFam" id="1.10.10.10:FF:000099">
    <property type="entry name" value="Two-component system response regulator TorR"/>
    <property type="match status" value="1"/>
</dbReference>
<dbReference type="Proteomes" id="UP000273786">
    <property type="component" value="Unassembled WGS sequence"/>
</dbReference>
<dbReference type="GO" id="GO:0000976">
    <property type="term" value="F:transcription cis-regulatory region binding"/>
    <property type="evidence" value="ECO:0007669"/>
    <property type="project" value="TreeGrafter"/>
</dbReference>
<sequence length="259" mass="29121">MSTEQNARHEEQAQDGIESLTAGKHILVVDDDPDMRAMLANYLEGENFRVSAVADSRAMSRVFNARAVDLMILDMKLADEDGFDIMRQLGCPPEAPIIIITGHRRDETDRIVGLELGADDYITKPFSLRELLARVRAVLRRSGSAQRRPQGRKHPRYRFAGWELDMRTRRLKSPAGEATPLTAGEFNLLAAFLRSPQQILSREQLLAASRMHDEEVFDRSIDVQILRLRRKLEANPSEPKLIVTERGAGYVFAAGVEAA</sequence>
<dbReference type="InterPro" id="IPR039420">
    <property type="entry name" value="WalR-like"/>
</dbReference>
<dbReference type="PANTHER" id="PTHR48111:SF4">
    <property type="entry name" value="DNA-BINDING DUAL TRANSCRIPTIONAL REGULATOR OMPR"/>
    <property type="match status" value="1"/>
</dbReference>
<dbReference type="Gene3D" id="3.40.50.2300">
    <property type="match status" value="1"/>
</dbReference>
<keyword evidence="7" id="KW-0010">Activator</keyword>
<dbReference type="OrthoDB" id="9784252at2"/>
<dbReference type="CDD" id="cd00383">
    <property type="entry name" value="trans_reg_C"/>
    <property type="match status" value="1"/>
</dbReference>
<protein>
    <recommendedName>
        <fullName evidence="9">Regulatory protein VirG</fullName>
    </recommendedName>
</protein>
<dbReference type="Gene3D" id="1.10.10.10">
    <property type="entry name" value="Winged helix-like DNA-binding domain superfamily/Winged helix DNA-binding domain"/>
    <property type="match status" value="1"/>
</dbReference>
<dbReference type="InterPro" id="IPR001789">
    <property type="entry name" value="Sig_transdc_resp-reg_receiver"/>
</dbReference>
<keyword evidence="2" id="KW-0963">Cytoplasm</keyword>
<dbReference type="InterPro" id="IPR001867">
    <property type="entry name" value="OmpR/PhoB-type_DNA-bd"/>
</dbReference>
<keyword evidence="3 10" id="KW-0597">Phosphoprotein</keyword>
<keyword evidence="6 11" id="KW-0238">DNA-binding</keyword>
<dbReference type="GO" id="GO:0000156">
    <property type="term" value="F:phosphorelay response regulator activity"/>
    <property type="evidence" value="ECO:0007669"/>
    <property type="project" value="TreeGrafter"/>
</dbReference>
<dbReference type="SUPFAM" id="SSF52172">
    <property type="entry name" value="CheY-like"/>
    <property type="match status" value="1"/>
</dbReference>
<dbReference type="EMBL" id="RQXT01000016">
    <property type="protein sequence ID" value="RRI01392.1"/>
    <property type="molecule type" value="Genomic_DNA"/>
</dbReference>
<feature type="domain" description="OmpR/PhoB-type" evidence="13">
    <location>
        <begin position="154"/>
        <end position="254"/>
    </location>
</feature>
<dbReference type="GO" id="GO:0006355">
    <property type="term" value="P:regulation of DNA-templated transcription"/>
    <property type="evidence" value="ECO:0007669"/>
    <property type="project" value="InterPro"/>
</dbReference>
<dbReference type="InterPro" id="IPR011006">
    <property type="entry name" value="CheY-like_superfamily"/>
</dbReference>
<keyword evidence="8" id="KW-0804">Transcription</keyword>
<evidence type="ECO:0000256" key="9">
    <source>
        <dbReference type="ARBA" id="ARBA00067337"/>
    </source>
</evidence>
<evidence type="ECO:0000256" key="6">
    <source>
        <dbReference type="ARBA" id="ARBA00023125"/>
    </source>
</evidence>
<dbReference type="SUPFAM" id="SSF46894">
    <property type="entry name" value="C-terminal effector domain of the bipartite response regulators"/>
    <property type="match status" value="1"/>
</dbReference>
<evidence type="ECO:0000256" key="5">
    <source>
        <dbReference type="ARBA" id="ARBA00023015"/>
    </source>
</evidence>
<evidence type="ECO:0000256" key="8">
    <source>
        <dbReference type="ARBA" id="ARBA00023163"/>
    </source>
</evidence>
<dbReference type="InterPro" id="IPR036388">
    <property type="entry name" value="WH-like_DNA-bd_sf"/>
</dbReference>
<evidence type="ECO:0000259" key="12">
    <source>
        <dbReference type="PROSITE" id="PS50110"/>
    </source>
</evidence>
<evidence type="ECO:0000256" key="10">
    <source>
        <dbReference type="PROSITE-ProRule" id="PRU00169"/>
    </source>
</evidence>
<dbReference type="CDD" id="cd17594">
    <property type="entry name" value="REC_OmpR_VirG"/>
    <property type="match status" value="1"/>
</dbReference>
<keyword evidence="15" id="KW-1185">Reference proteome</keyword>
<dbReference type="SMART" id="SM00862">
    <property type="entry name" value="Trans_reg_C"/>
    <property type="match status" value="1"/>
</dbReference>
<evidence type="ECO:0000256" key="7">
    <source>
        <dbReference type="ARBA" id="ARBA00023159"/>
    </source>
</evidence>
<reference evidence="14 15" key="1">
    <citation type="submission" date="2018-11" db="EMBL/GenBank/DDBJ databases">
        <title>the genome of Mesorhizobium tamadayense DSM 28320.</title>
        <authorList>
            <person name="Gao J."/>
        </authorList>
    </citation>
    <scope>NUCLEOTIDE SEQUENCE [LARGE SCALE GENOMIC DNA]</scope>
    <source>
        <strain evidence="14 15">DSM 28320</strain>
    </source>
</reference>
<evidence type="ECO:0000256" key="4">
    <source>
        <dbReference type="ARBA" id="ARBA00023012"/>
    </source>
</evidence>
<evidence type="ECO:0000256" key="2">
    <source>
        <dbReference type="ARBA" id="ARBA00022490"/>
    </source>
</evidence>
<dbReference type="SMART" id="SM00448">
    <property type="entry name" value="REC"/>
    <property type="match status" value="1"/>
</dbReference>
<comment type="subcellular location">
    <subcellularLocation>
        <location evidence="1">Cytoplasm</location>
    </subcellularLocation>
</comment>
<keyword evidence="5" id="KW-0805">Transcription regulation</keyword>
<dbReference type="AlphaFoldDB" id="A0A3P3FSN9"/>
<dbReference type="InterPro" id="IPR016032">
    <property type="entry name" value="Sig_transdc_resp-reg_C-effctor"/>
</dbReference>
<keyword evidence="4" id="KW-0902">Two-component regulatory system</keyword>
<feature type="DNA-binding region" description="OmpR/PhoB-type" evidence="11">
    <location>
        <begin position="154"/>
        <end position="254"/>
    </location>
</feature>
<dbReference type="PROSITE" id="PS51755">
    <property type="entry name" value="OMPR_PHOB"/>
    <property type="match status" value="1"/>
</dbReference>
<evidence type="ECO:0000256" key="1">
    <source>
        <dbReference type="ARBA" id="ARBA00004496"/>
    </source>
</evidence>
<evidence type="ECO:0000259" key="13">
    <source>
        <dbReference type="PROSITE" id="PS51755"/>
    </source>
</evidence>
<dbReference type="Pfam" id="PF00072">
    <property type="entry name" value="Response_reg"/>
    <property type="match status" value="1"/>
</dbReference>
<organism evidence="14 15">
    <name type="scientific">Mesorhizobium tamadayense</name>
    <dbReference type="NCBI Taxonomy" id="425306"/>
    <lineage>
        <taxon>Bacteria</taxon>
        <taxon>Pseudomonadati</taxon>
        <taxon>Pseudomonadota</taxon>
        <taxon>Alphaproteobacteria</taxon>
        <taxon>Hyphomicrobiales</taxon>
        <taxon>Phyllobacteriaceae</taxon>
        <taxon>Mesorhizobium</taxon>
    </lineage>
</organism>
<dbReference type="GO" id="GO:0032993">
    <property type="term" value="C:protein-DNA complex"/>
    <property type="evidence" value="ECO:0007669"/>
    <property type="project" value="TreeGrafter"/>
</dbReference>
<name>A0A3P3FSN9_9HYPH</name>
<evidence type="ECO:0000256" key="11">
    <source>
        <dbReference type="PROSITE-ProRule" id="PRU01091"/>
    </source>
</evidence>